<evidence type="ECO:0000313" key="3">
    <source>
        <dbReference type="EMBL" id="KDP32710.1"/>
    </source>
</evidence>
<dbReference type="Pfam" id="PF11250">
    <property type="entry name" value="FAF"/>
    <property type="match status" value="1"/>
</dbReference>
<organism evidence="3 4">
    <name type="scientific">Jatropha curcas</name>
    <name type="common">Barbados nut</name>
    <dbReference type="NCBI Taxonomy" id="180498"/>
    <lineage>
        <taxon>Eukaryota</taxon>
        <taxon>Viridiplantae</taxon>
        <taxon>Streptophyta</taxon>
        <taxon>Embryophyta</taxon>
        <taxon>Tracheophyta</taxon>
        <taxon>Spermatophyta</taxon>
        <taxon>Magnoliopsida</taxon>
        <taxon>eudicotyledons</taxon>
        <taxon>Gunneridae</taxon>
        <taxon>Pentapetalae</taxon>
        <taxon>rosids</taxon>
        <taxon>fabids</taxon>
        <taxon>Malpighiales</taxon>
        <taxon>Euphorbiaceae</taxon>
        <taxon>Crotonoideae</taxon>
        <taxon>Jatropheae</taxon>
        <taxon>Jatropha</taxon>
    </lineage>
</organism>
<dbReference type="EMBL" id="KK914570">
    <property type="protein sequence ID" value="KDP32710.1"/>
    <property type="molecule type" value="Genomic_DNA"/>
</dbReference>
<dbReference type="OrthoDB" id="1928183at2759"/>
<dbReference type="InterPro" id="IPR046431">
    <property type="entry name" value="FAF_dom"/>
</dbReference>
<reference evidence="3 4" key="1">
    <citation type="journal article" date="2014" name="PLoS ONE">
        <title>Global Analysis of Gene Expression Profiles in Physic Nut (Jatropha curcas L.) Seedlings Exposed to Salt Stress.</title>
        <authorList>
            <person name="Zhang L."/>
            <person name="Zhang C."/>
            <person name="Wu P."/>
            <person name="Chen Y."/>
            <person name="Li M."/>
            <person name="Jiang H."/>
            <person name="Wu G."/>
        </authorList>
    </citation>
    <scope>NUCLEOTIDE SEQUENCE [LARGE SCALE GENOMIC DNA]</scope>
    <source>
        <strain evidence="4">cv. GZQX0401</strain>
        <tissue evidence="3">Young leaves</tissue>
    </source>
</reference>
<dbReference type="Proteomes" id="UP000027138">
    <property type="component" value="Unassembled WGS sequence"/>
</dbReference>
<evidence type="ECO:0000313" key="4">
    <source>
        <dbReference type="Proteomes" id="UP000027138"/>
    </source>
</evidence>
<dbReference type="InterPro" id="IPR021410">
    <property type="entry name" value="FAF"/>
</dbReference>
<keyword evidence="4" id="KW-1185">Reference proteome</keyword>
<evidence type="ECO:0000259" key="2">
    <source>
        <dbReference type="Pfam" id="PF11250"/>
    </source>
</evidence>
<dbReference type="PANTHER" id="PTHR33155:SF75">
    <property type="entry name" value="OS02G0750800 PROTEIN"/>
    <property type="match status" value="1"/>
</dbReference>
<feature type="domain" description="FAF" evidence="2">
    <location>
        <begin position="145"/>
        <end position="202"/>
    </location>
</feature>
<accession>A0A067KKE3</accession>
<sequence>MDIYKEKVSLFYKAKSIASSLFGIVLWSAILSAPRQISISSGLKTLVYSQRESSSQFIVHSYTISPPPSSSSLSTSASLSMSLSSSFCSSWSSMLDDLIGTDSGVHLDPSEEEAEIPRMEKMEKYSNKCHNLGKRNQELCEMKKKYPPPIPLLARTSNLDGHMPRILTRHYCDGRLILREEKVKHHEYFEAYRENGTLILKLVQLNDTVECCHSCNCEKKEEIEMQDLQLMEEDGSQEDQESNNLMETFSESCLPKSYYNNLENGSEMMISASYLSCNIASAHRNNQSATAAANLAFTRPMAAVV</sequence>
<evidence type="ECO:0000256" key="1">
    <source>
        <dbReference type="ARBA" id="ARBA00008690"/>
    </source>
</evidence>
<comment type="similarity">
    <text evidence="1">Belongs to the fantastic four family.</text>
</comment>
<proteinExistence type="inferred from homology"/>
<gene>
    <name evidence="3" type="ORF">JCGZ_12002</name>
</gene>
<dbReference type="KEGG" id="jcu:105639022"/>
<dbReference type="AlphaFoldDB" id="A0A067KKE3"/>
<name>A0A067KKE3_JATCU</name>
<protein>
    <recommendedName>
        <fullName evidence="2">FAF domain-containing protein</fullName>
    </recommendedName>
</protein>
<dbReference type="PANTHER" id="PTHR33155">
    <property type="entry name" value="FANTASTIC FOUR-LIKE PROTEIN (DUF3049)"/>
    <property type="match status" value="1"/>
</dbReference>